<protein>
    <submittedName>
        <fullName evidence="2">Neurotransmitter-gated ion-channel ligand-binding domain-containing protein</fullName>
    </submittedName>
</protein>
<reference evidence="2" key="1">
    <citation type="submission" date="2022-11" db="UniProtKB">
        <authorList>
            <consortium name="WormBaseParasite"/>
        </authorList>
    </citation>
    <scope>IDENTIFICATION</scope>
</reference>
<organism evidence="1 2">
    <name type="scientific">Panagrolaimus sp. JU765</name>
    <dbReference type="NCBI Taxonomy" id="591449"/>
    <lineage>
        <taxon>Eukaryota</taxon>
        <taxon>Metazoa</taxon>
        <taxon>Ecdysozoa</taxon>
        <taxon>Nematoda</taxon>
        <taxon>Chromadorea</taxon>
        <taxon>Rhabditida</taxon>
        <taxon>Tylenchina</taxon>
        <taxon>Panagrolaimomorpha</taxon>
        <taxon>Panagrolaimoidea</taxon>
        <taxon>Panagrolaimidae</taxon>
        <taxon>Panagrolaimus</taxon>
    </lineage>
</organism>
<evidence type="ECO:0000313" key="2">
    <source>
        <dbReference type="WBParaSite" id="JU765_v2.g7162.t1"/>
    </source>
</evidence>
<dbReference type="Proteomes" id="UP000887576">
    <property type="component" value="Unplaced"/>
</dbReference>
<sequence>MWGKILILSFFLFWTNADISLKDFNPSIPEEPEEIINKTYVEEQSTLQLFIFKNYNRKIKPTRNQSLPITVKAHIYVMHFSLDESEQTLLLNGHIFLTWYDELAVWDPAQFNNLRFTIARQWELWQPDLRVANSVAGANQVFEISRRSHASLESVTPTSTKVQMYPTFLIKIGCHFDYSNYPYDEQSCALRLYPLSRMNDVILEVYYDLSPSVLLGWGDEAENKHIGEWRLVETSSNVTYFRRRKFQSERPANASEAARTWSILMVGFVLRRASSMYWVTMGLPAITSSVFNIISFLAAKPEHGLMITIGNLFIQVIFLQDFLKQLPPAVGKAPPIVVFTDGLLIMTIIAMVIHLINKRLVVQKAVLPQKYVLLFSKIRNKIFYQNQF</sequence>
<name>A0AC34RI39_9BILA</name>
<proteinExistence type="predicted"/>
<evidence type="ECO:0000313" key="1">
    <source>
        <dbReference type="Proteomes" id="UP000887576"/>
    </source>
</evidence>
<dbReference type="WBParaSite" id="JU765_v2.g7162.t1">
    <property type="protein sequence ID" value="JU765_v2.g7162.t1"/>
    <property type="gene ID" value="JU765_v2.g7162"/>
</dbReference>
<accession>A0AC34RI39</accession>